<reference evidence="1" key="1">
    <citation type="submission" date="2022-11" db="EMBL/GenBank/DDBJ databases">
        <title>Marilongibacter aestuarii gen. nov., sp. nov., isolated from tidal flat sediment.</title>
        <authorList>
            <person name="Jiayan W."/>
        </authorList>
    </citation>
    <scope>NUCLEOTIDE SEQUENCE</scope>
    <source>
        <strain evidence="1">Z1-6</strain>
    </source>
</reference>
<organism evidence="1 2">
    <name type="scientific">Draconibacterium aestuarii</name>
    <dbReference type="NCBI Taxonomy" id="2998507"/>
    <lineage>
        <taxon>Bacteria</taxon>
        <taxon>Pseudomonadati</taxon>
        <taxon>Bacteroidota</taxon>
        <taxon>Bacteroidia</taxon>
        <taxon>Marinilabiliales</taxon>
        <taxon>Prolixibacteraceae</taxon>
        <taxon>Draconibacterium</taxon>
    </lineage>
</organism>
<dbReference type="RefSeq" id="WP_343332731.1">
    <property type="nucleotide sequence ID" value="NZ_JAPOHD010000015.1"/>
</dbReference>
<protein>
    <submittedName>
        <fullName evidence="1">Uncharacterized protein</fullName>
    </submittedName>
</protein>
<keyword evidence="2" id="KW-1185">Reference proteome</keyword>
<evidence type="ECO:0000313" key="2">
    <source>
        <dbReference type="Proteomes" id="UP001145087"/>
    </source>
</evidence>
<dbReference type="AlphaFoldDB" id="A0A9X3FD30"/>
<dbReference type="Gene3D" id="3.20.20.80">
    <property type="entry name" value="Glycosidases"/>
    <property type="match status" value="1"/>
</dbReference>
<name>A0A9X3FD30_9BACT</name>
<sequence length="579" mass="67182">MNKHILIILCFALFFVACKPGKQDAEKMQIRGWNILTDHTPTAFKTLKASADYHVNHLQLSHNICHNLKDVKHQWNRNIVNRLTEEAHEMGIQEVVVWDHALYNLDYYPDRFKINDTTRINLDDPKFWKWFKKDYRKMLDKVPEIDGIVLTFIETGARVENQYSEVLKTPEEKLAALVDSVASVVVKERDMKLYIRSFMYNRTELSQLMNCFDLIKTPGIVVMAKETPHDFFITHPVSQWIKDIPFPVIIEFDCAHEFNGQGIVASIFPETHLERWKYYQDLPNVIGYSLRTDRYNNTSIIGTPSEINLYAVAKSTGNPGIEIDEIIESFIAEKFDSVAVPYLKPLFEIAPEIILSSFYTLGLNTTNHSRLNFDYRSIYTRHVSGRWLDNPEITVGHGVNQTFHYWSDIVNHLSPVKYKLAEGTNLDELCEVFENNWLQPEELMDTTYLNYVLAEKEYGVQQAEKAMELIKTAKPYCSNADQYNILYHTFNRTLMSAKLRKAYAQVYYAQRIWNRGDDFRPEALQELIAEGLDEIVDVSEQITVYRRGGASGQYDWKNDATIALDLVDEINKTSIMASK</sequence>
<gene>
    <name evidence="1" type="ORF">OU798_08595</name>
</gene>
<evidence type="ECO:0000313" key="1">
    <source>
        <dbReference type="EMBL" id="MCY1720398.1"/>
    </source>
</evidence>
<proteinExistence type="predicted"/>
<comment type="caution">
    <text evidence="1">The sequence shown here is derived from an EMBL/GenBank/DDBJ whole genome shotgun (WGS) entry which is preliminary data.</text>
</comment>
<dbReference type="EMBL" id="JAPOHD010000015">
    <property type="protein sequence ID" value="MCY1720398.1"/>
    <property type="molecule type" value="Genomic_DNA"/>
</dbReference>
<accession>A0A9X3FD30</accession>
<dbReference type="InterPro" id="IPR017853">
    <property type="entry name" value="GH"/>
</dbReference>
<dbReference type="SUPFAM" id="SSF51445">
    <property type="entry name" value="(Trans)glycosidases"/>
    <property type="match status" value="1"/>
</dbReference>
<dbReference type="Proteomes" id="UP001145087">
    <property type="component" value="Unassembled WGS sequence"/>
</dbReference>
<dbReference type="PROSITE" id="PS51257">
    <property type="entry name" value="PROKAR_LIPOPROTEIN"/>
    <property type="match status" value="1"/>
</dbReference>